<evidence type="ECO:0000313" key="2">
    <source>
        <dbReference type="Proteomes" id="UP000030655"/>
    </source>
</evidence>
<accession>A0A059F369</accession>
<keyword evidence="2" id="KW-1185">Reference proteome</keyword>
<organism evidence="1 2">
    <name type="scientific">Anncaliia algerae PRA339</name>
    <dbReference type="NCBI Taxonomy" id="1288291"/>
    <lineage>
        <taxon>Eukaryota</taxon>
        <taxon>Fungi</taxon>
        <taxon>Fungi incertae sedis</taxon>
        <taxon>Microsporidia</taxon>
        <taxon>Tubulinosematoidea</taxon>
        <taxon>Tubulinosematidae</taxon>
        <taxon>Anncaliia</taxon>
    </lineage>
</organism>
<dbReference type="EMBL" id="KK365143">
    <property type="protein sequence ID" value="KCZ81416.1"/>
    <property type="molecule type" value="Genomic_DNA"/>
</dbReference>
<protein>
    <submittedName>
        <fullName evidence="1">Uncharacterized protein</fullName>
    </submittedName>
</protein>
<dbReference type="AlphaFoldDB" id="A0A059F369"/>
<dbReference type="HOGENOM" id="CLU_3049882_0_0_1"/>
<reference evidence="1 2" key="2">
    <citation type="submission" date="2014-03" db="EMBL/GenBank/DDBJ databases">
        <title>The Genome Sequence of Anncaliia algerae insect isolate PRA339.</title>
        <authorList>
            <consortium name="The Broad Institute Genome Sequencing Platform"/>
            <consortium name="The Broad Institute Genome Sequencing Center for Infectious Disease"/>
            <person name="Cuomo C."/>
            <person name="Becnel J."/>
            <person name="Sanscrainte N."/>
            <person name="Walker B."/>
            <person name="Young S.K."/>
            <person name="Zeng Q."/>
            <person name="Gargeya S."/>
            <person name="Fitzgerald M."/>
            <person name="Haas B."/>
            <person name="Abouelleil A."/>
            <person name="Alvarado L."/>
            <person name="Arachchi H.M."/>
            <person name="Berlin A.M."/>
            <person name="Chapman S.B."/>
            <person name="Dewar J."/>
            <person name="Goldberg J."/>
            <person name="Griggs A."/>
            <person name="Gujja S."/>
            <person name="Hansen M."/>
            <person name="Howarth C."/>
            <person name="Imamovic A."/>
            <person name="Larimer J."/>
            <person name="McCowan C."/>
            <person name="Murphy C."/>
            <person name="Neiman D."/>
            <person name="Pearson M."/>
            <person name="Priest M."/>
            <person name="Roberts A."/>
            <person name="Saif S."/>
            <person name="Shea T."/>
            <person name="Sisk P."/>
            <person name="Sykes S."/>
            <person name="Wortman J."/>
            <person name="Nusbaum C."/>
            <person name="Birren B."/>
        </authorList>
    </citation>
    <scope>NUCLEOTIDE SEQUENCE [LARGE SCALE GENOMIC DNA]</scope>
    <source>
        <strain evidence="1 2">PRA339</strain>
    </source>
</reference>
<sequence>MFRQHTLKGINLFISDEELNVEIDKITKDMKFNNLTEYEQFILEYENNFDFYEQ</sequence>
<evidence type="ECO:0000313" key="1">
    <source>
        <dbReference type="EMBL" id="KCZ81416.1"/>
    </source>
</evidence>
<reference evidence="2" key="1">
    <citation type="submission" date="2013-02" db="EMBL/GenBank/DDBJ databases">
        <authorList>
            <consortium name="The Broad Institute Genome Sequencing Platform"/>
            <person name="Cuomo C."/>
            <person name="Becnel J."/>
            <person name="Sanscrainte N."/>
            <person name="Walker B."/>
            <person name="Young S.K."/>
            <person name="Zeng Q."/>
            <person name="Gargeya S."/>
            <person name="Fitzgerald M."/>
            <person name="Haas B."/>
            <person name="Abouelleil A."/>
            <person name="Alvarado L."/>
            <person name="Arachchi H.M."/>
            <person name="Berlin A.M."/>
            <person name="Chapman S.B."/>
            <person name="Dewar J."/>
            <person name="Goldberg J."/>
            <person name="Griggs A."/>
            <person name="Gujja S."/>
            <person name="Hansen M."/>
            <person name="Howarth C."/>
            <person name="Imamovic A."/>
            <person name="Larimer J."/>
            <person name="McCowan C."/>
            <person name="Murphy C."/>
            <person name="Neiman D."/>
            <person name="Pearson M."/>
            <person name="Priest M."/>
            <person name="Roberts A."/>
            <person name="Saif S."/>
            <person name="Shea T."/>
            <person name="Sisk P."/>
            <person name="Sykes S."/>
            <person name="Wortman J."/>
            <person name="Nusbaum C."/>
            <person name="Birren B."/>
        </authorList>
    </citation>
    <scope>NUCLEOTIDE SEQUENCE [LARGE SCALE GENOMIC DNA]</scope>
    <source>
        <strain evidence="2">PRA339</strain>
    </source>
</reference>
<dbReference type="Proteomes" id="UP000030655">
    <property type="component" value="Unassembled WGS sequence"/>
</dbReference>
<gene>
    <name evidence="1" type="ORF">H312_01171</name>
</gene>
<name>A0A059F369_9MICR</name>
<dbReference type="VEuPathDB" id="MicrosporidiaDB:H312_01171"/>
<proteinExistence type="predicted"/>